<feature type="compositionally biased region" description="Polar residues" evidence="1">
    <location>
        <begin position="735"/>
        <end position="744"/>
    </location>
</feature>
<feature type="compositionally biased region" description="Basic and acidic residues" evidence="1">
    <location>
        <begin position="797"/>
        <end position="808"/>
    </location>
</feature>
<feature type="compositionally biased region" description="Polar residues" evidence="1">
    <location>
        <begin position="1309"/>
        <end position="1329"/>
    </location>
</feature>
<evidence type="ECO:0000256" key="1">
    <source>
        <dbReference type="SAM" id="MobiDB-lite"/>
    </source>
</evidence>
<feature type="compositionally biased region" description="Polar residues" evidence="1">
    <location>
        <begin position="922"/>
        <end position="939"/>
    </location>
</feature>
<feature type="compositionally biased region" description="Polar residues" evidence="1">
    <location>
        <begin position="1235"/>
        <end position="1246"/>
    </location>
</feature>
<feature type="compositionally biased region" description="Basic and acidic residues" evidence="1">
    <location>
        <begin position="1473"/>
        <end position="1488"/>
    </location>
</feature>
<feature type="compositionally biased region" description="Basic and acidic residues" evidence="1">
    <location>
        <begin position="718"/>
        <end position="733"/>
    </location>
</feature>
<keyword evidence="2" id="KW-1185">Reference proteome</keyword>
<feature type="compositionally biased region" description="Basic and acidic residues" evidence="1">
    <location>
        <begin position="142"/>
        <end position="154"/>
    </location>
</feature>
<feature type="compositionally biased region" description="Basic and acidic residues" evidence="1">
    <location>
        <begin position="637"/>
        <end position="646"/>
    </location>
</feature>
<feature type="compositionally biased region" description="Basic and acidic residues" evidence="1">
    <location>
        <begin position="984"/>
        <end position="994"/>
    </location>
</feature>
<dbReference type="RefSeq" id="XP_039142786.1">
    <property type="nucleotide sequence ID" value="XM_039286852.1"/>
</dbReference>
<feature type="compositionally biased region" description="Basic and acidic residues" evidence="1">
    <location>
        <begin position="190"/>
        <end position="199"/>
    </location>
</feature>
<protein>
    <submittedName>
        <fullName evidence="3">Fibrous sheath CABYR-binding protein-like</fullName>
    </submittedName>
</protein>
<reference evidence="3" key="1">
    <citation type="submission" date="2025-08" db="UniProtKB">
        <authorList>
            <consortium name="RefSeq"/>
        </authorList>
    </citation>
    <scope>IDENTIFICATION</scope>
</reference>
<feature type="compositionally biased region" description="Polar residues" evidence="1">
    <location>
        <begin position="759"/>
        <end position="768"/>
    </location>
</feature>
<feature type="compositionally biased region" description="Acidic residues" evidence="1">
    <location>
        <begin position="1063"/>
        <end position="1072"/>
    </location>
</feature>
<feature type="region of interest" description="Disordered" evidence="1">
    <location>
        <begin position="1178"/>
        <end position="1212"/>
    </location>
</feature>
<feature type="region of interest" description="Disordered" evidence="1">
    <location>
        <begin position="1353"/>
        <end position="1408"/>
    </location>
</feature>
<sequence length="1765" mass="193620">MREEKIEDSPNVESAEPGTKTQDITEEQEETDEGDVSVHMSAGEHLSMKNPAVGISTSTTEAQLQKDDMNGLVPALTEERMEEDEMLIETSNVAPEIPATETDDSVAEQEKATEEGDASLQKSASEELHLPLQIEKSQGPPTREDQHEMGDTREQVPGFAKAHVKEETLKESSNEETGEPGTETQDATEEQNKTTKEGDPSVQLSVTEVHHWQTEKAPLPSKTDDQLHIDGADCTDDQVKEEEKPKESSNTESGEPGTRTQDSTNEQEKTEEGDVSAHVSTCEHLSMGNPPAGISTSTIETQLQEDDVKELAPALTEDRMEEDKKLIETPGIAPEIPATETEDSVEEQEKAIEEGDASLQKSARKEISPVPSTTEDQLKIDDAGQLAPGFVKEHVKEEQNLKESSDSETGKPSTDARDLTEEQYEETEEGDASVETSSHELPHLQFSIENPPVGIITSTTEAQSAEDDVNQSVPASAENRMEEDQNLTESSGAASEEQVAEIHGTLEEQEKATEEGDASARKSANEELNLQLQAQKSPVASTTEDQSEIEDARELALVYVKEHVGEENLKEPFEKPDTKTQDSTEEQDKETEIQDASAQTSAGELPHLQLSSENFPVDVSNEAQLTGDDAQELVPALREDQMEERTNTASEEPGTEIQNPVEVPEKAAEEGDALPHMSLSEEQHLQLQTENSPEPLETEDQPEIDDARELAPGINVEQVREEEKFKESSHAESGETATQIQCSTEEQDKETEEGEASVHMSSGEQWSNEIPPVHDSSWANEVQLTGVDARELVPALSEDRMGNDEKLTESSNAASEEPGNEIQDSVKEQEKASEEEEASAQMSPSEELHLQLPIENSAIPSTTDEVKELAPSQEVTEHEKIKESSNVVSGGPGTETQELTEEQNNETEEGNASVHMSAGELSHSSTENPSVHISASTTEAEVMGDDAKELAPAFTDGVEENENLKKSSNEQSGELSLETQGTTEEQHETTKKGDPSVQLSVTELHYLQTEKSPLPSKTEDQLDIGGSRESAPGYTQDQVIEEEKLEEYSNAESAEPEAQTQDSTEEHEETEERDVSAHVSTCENLSMENSPAGISTSTTEAQLQEDDVKELAPALTEDRMEEDKKLIETSNVTAEIPPAETEDSIEEQEKAIEEGDASLQKSASEELHLPLQIEIQDATEVHDKETAEGDTSAETSASNLPHLQYSTENPPLLIRTTTTTDVQDEIVTESSVVVSKQPVAETQASVEKQEEKAGEGGDSSAQMSNSELPHVQLPTETSPKHTTEGWFETDETRELAPALIEEIVLEQENLQESSNVAPGETGTETQGSTKEQEKANEEGFTSVQTSISELHNLQLSDTTSPKNSHTSATGDKSETDNLGDNVPTWNPKDEASQATSTGTITQETTPDQEIIQQIGETENVLMTNTREVSEIKHAEVKAGIETPSEVNAIERADDLPKEFSEREILGADNEEASDPHPREDEAVAEEGKNLFNPAPEMIAATRTEMESTGNEPFIKNVEENSHDKETINENIEDVTSESIPEHQPHDGEQETDYAIYEKQDVSKTMSDEQKQKSESGINLVEVKKDEADTEKDNIISESINDNHSQDITCELGGKIENLTYDDKVEQMIPLPANSSKCIDTEIAKAGDNSNNKISSNIGNTPFILEMVYMSSVSASAELQFFQFQCLLSCNIHIHRLGKWNLYLLMKHSEISSTFKAMFRLSARWPQSNFPEFDTGPVFHQALFSTSGFLVHQLPLDSVPHESILT</sequence>
<accession>A0AB40CVE6</accession>
<feature type="compositionally biased region" description="Basic and acidic residues" evidence="1">
    <location>
        <begin position="222"/>
        <end position="249"/>
    </location>
</feature>
<feature type="region of interest" description="Disordered" evidence="1">
    <location>
        <begin position="1309"/>
        <end position="1341"/>
    </location>
</feature>
<feature type="compositionally biased region" description="Polar residues" evidence="1">
    <location>
        <begin position="526"/>
        <end position="544"/>
    </location>
</feature>
<organism evidence="2 3">
    <name type="scientific">Dioscorea cayennensis subsp. rotundata</name>
    <name type="common">White Guinea yam</name>
    <name type="synonym">Dioscorea rotundata</name>
    <dbReference type="NCBI Taxonomy" id="55577"/>
    <lineage>
        <taxon>Eukaryota</taxon>
        <taxon>Viridiplantae</taxon>
        <taxon>Streptophyta</taxon>
        <taxon>Embryophyta</taxon>
        <taxon>Tracheophyta</taxon>
        <taxon>Spermatophyta</taxon>
        <taxon>Magnoliopsida</taxon>
        <taxon>Liliopsida</taxon>
        <taxon>Dioscoreales</taxon>
        <taxon>Dioscoreaceae</taxon>
        <taxon>Dioscorea</taxon>
    </lineage>
</organism>
<feature type="compositionally biased region" description="Polar residues" evidence="1">
    <location>
        <begin position="250"/>
        <end position="264"/>
    </location>
</feature>
<feature type="compositionally biased region" description="Basic and acidic residues" evidence="1">
    <location>
        <begin position="391"/>
        <end position="420"/>
    </location>
</feature>
<evidence type="ECO:0000313" key="2">
    <source>
        <dbReference type="Proteomes" id="UP001515500"/>
    </source>
</evidence>
<feature type="compositionally biased region" description="Polar residues" evidence="1">
    <location>
        <begin position="1392"/>
        <end position="1408"/>
    </location>
</feature>
<feature type="region of interest" description="Disordered" evidence="1">
    <location>
        <begin position="1127"/>
        <end position="1165"/>
    </location>
</feature>
<feature type="region of interest" description="Disordered" evidence="1">
    <location>
        <begin position="1235"/>
        <end position="1288"/>
    </location>
</feature>
<feature type="compositionally biased region" description="Basic and acidic residues" evidence="1">
    <location>
        <begin position="316"/>
        <end position="327"/>
    </location>
</feature>
<gene>
    <name evidence="3" type="primary">LOC120280116</name>
</gene>
<feature type="compositionally biased region" description="Acidic residues" evidence="1">
    <location>
        <begin position="696"/>
        <end position="706"/>
    </location>
</feature>
<feature type="compositionally biased region" description="Polar residues" evidence="1">
    <location>
        <begin position="1353"/>
        <end position="1370"/>
    </location>
</feature>
<feature type="region of interest" description="Disordered" evidence="1">
    <location>
        <begin position="563"/>
        <end position="1107"/>
    </location>
</feature>
<feature type="region of interest" description="Disordered" evidence="1">
    <location>
        <begin position="1465"/>
        <end position="1494"/>
    </location>
</feature>
<feature type="compositionally biased region" description="Basic and acidic residues" evidence="1">
    <location>
        <begin position="504"/>
        <end position="525"/>
    </location>
</feature>
<feature type="compositionally biased region" description="Basic and acidic residues" evidence="1">
    <location>
        <begin position="163"/>
        <end position="173"/>
    </location>
</feature>
<feature type="compositionally biased region" description="Basic and acidic residues" evidence="1">
    <location>
        <begin position="563"/>
        <end position="582"/>
    </location>
</feature>
<proteinExistence type="predicted"/>
<feature type="compositionally biased region" description="Acidic residues" evidence="1">
    <location>
        <begin position="745"/>
        <end position="755"/>
    </location>
</feature>
<feature type="compositionally biased region" description="Acidic residues" evidence="1">
    <location>
        <begin position="421"/>
        <end position="432"/>
    </location>
</feature>
<feature type="compositionally biased region" description="Polar residues" evidence="1">
    <location>
        <begin position="1078"/>
        <end position="1102"/>
    </location>
</feature>
<feature type="compositionally biased region" description="Acidic residues" evidence="1">
    <location>
        <begin position="24"/>
        <end position="35"/>
    </location>
</feature>
<feature type="compositionally biased region" description="Acidic residues" evidence="1">
    <location>
        <begin position="898"/>
        <end position="909"/>
    </location>
</feature>
<feature type="region of interest" description="Disordered" evidence="1">
    <location>
        <begin position="90"/>
        <end position="550"/>
    </location>
</feature>
<evidence type="ECO:0000313" key="3">
    <source>
        <dbReference type="RefSeq" id="XP_039142786.1"/>
    </source>
</evidence>
<dbReference type="Proteomes" id="UP001515500">
    <property type="component" value="Chromosome 17"/>
</dbReference>
<dbReference type="GeneID" id="120280116"/>
<feature type="region of interest" description="Disordered" evidence="1">
    <location>
        <begin position="1"/>
        <end position="71"/>
    </location>
</feature>
<feature type="compositionally biased region" description="Polar residues" evidence="1">
    <location>
        <begin position="1192"/>
        <end position="1212"/>
    </location>
</feature>
<name>A0AB40CVE6_DIOCR</name>